<comment type="caution">
    <text evidence="1">The sequence shown here is derived from an EMBL/GenBank/DDBJ whole genome shotgun (WGS) entry which is preliminary data.</text>
</comment>
<evidence type="ECO:0000313" key="1">
    <source>
        <dbReference type="EMBL" id="RFU80701.1"/>
    </source>
</evidence>
<reference evidence="1 2" key="1">
    <citation type="journal article" date="2018" name="PLoS Pathog.">
        <title>Evolution of structural diversity of trichothecenes, a family of toxins produced by plant pathogenic and entomopathogenic fungi.</title>
        <authorList>
            <person name="Proctor R.H."/>
            <person name="McCormick S.P."/>
            <person name="Kim H.S."/>
            <person name="Cardoza R.E."/>
            <person name="Stanley A.M."/>
            <person name="Lindo L."/>
            <person name="Kelly A."/>
            <person name="Brown D.W."/>
            <person name="Lee T."/>
            <person name="Vaughan M.M."/>
            <person name="Alexander N.J."/>
            <person name="Busman M."/>
            <person name="Gutierrez S."/>
        </authorList>
    </citation>
    <scope>NUCLEOTIDE SEQUENCE [LARGE SCALE GENOMIC DNA]</scope>
    <source>
        <strain evidence="1 2">IBT 40837</strain>
    </source>
</reference>
<name>A0A395NYY7_TRIAR</name>
<gene>
    <name evidence="1" type="ORF">TARUN_1469</name>
</gene>
<dbReference type="STRING" id="490622.A0A395NYY7"/>
<dbReference type="EMBL" id="PXOA01000096">
    <property type="protein sequence ID" value="RFU80701.1"/>
    <property type="molecule type" value="Genomic_DNA"/>
</dbReference>
<sequence length="176" mass="19020">MDLFATGFNAWNQLSISHSAGQKILPDGTLQDSGGEPHDLYEFTKVLSATDIERPVSRLTYTIVRQDGHLAVAGSGPRTEELEFLYTSAESASGELLTIVQDQNGDDSNKLVKYSSLSSWRTGSEPESIFPCTPPATQIAAFDTGFVILHSDGAVSTFGDARFEACLGRDITTPDR</sequence>
<organism evidence="1 2">
    <name type="scientific">Trichoderma arundinaceum</name>
    <dbReference type="NCBI Taxonomy" id="490622"/>
    <lineage>
        <taxon>Eukaryota</taxon>
        <taxon>Fungi</taxon>
        <taxon>Dikarya</taxon>
        <taxon>Ascomycota</taxon>
        <taxon>Pezizomycotina</taxon>
        <taxon>Sordariomycetes</taxon>
        <taxon>Hypocreomycetidae</taxon>
        <taxon>Hypocreales</taxon>
        <taxon>Hypocreaceae</taxon>
        <taxon>Trichoderma</taxon>
    </lineage>
</organism>
<accession>A0A395NYY7</accession>
<dbReference type="AlphaFoldDB" id="A0A395NYY7"/>
<dbReference type="OrthoDB" id="5370059at2759"/>
<evidence type="ECO:0000313" key="2">
    <source>
        <dbReference type="Proteomes" id="UP000266272"/>
    </source>
</evidence>
<protein>
    <submittedName>
        <fullName evidence="1">Uncharacterized protein</fullName>
    </submittedName>
</protein>
<dbReference type="Proteomes" id="UP000266272">
    <property type="component" value="Unassembled WGS sequence"/>
</dbReference>
<feature type="non-terminal residue" evidence="1">
    <location>
        <position position="176"/>
    </location>
</feature>
<proteinExistence type="predicted"/>
<keyword evidence="2" id="KW-1185">Reference proteome</keyword>